<organism evidence="1 2">
    <name type="scientific">Dendrobium catenatum</name>
    <dbReference type="NCBI Taxonomy" id="906689"/>
    <lineage>
        <taxon>Eukaryota</taxon>
        <taxon>Viridiplantae</taxon>
        <taxon>Streptophyta</taxon>
        <taxon>Embryophyta</taxon>
        <taxon>Tracheophyta</taxon>
        <taxon>Spermatophyta</taxon>
        <taxon>Magnoliopsida</taxon>
        <taxon>Liliopsida</taxon>
        <taxon>Asparagales</taxon>
        <taxon>Orchidaceae</taxon>
        <taxon>Epidendroideae</taxon>
        <taxon>Malaxideae</taxon>
        <taxon>Dendrobiinae</taxon>
        <taxon>Dendrobium</taxon>
    </lineage>
</organism>
<evidence type="ECO:0000313" key="2">
    <source>
        <dbReference type="Proteomes" id="UP000233837"/>
    </source>
</evidence>
<gene>
    <name evidence="1" type="ORF">MA16_Dca018139</name>
</gene>
<accession>A0A2I0WHC9</accession>
<name>A0A2I0WHC9_9ASPA</name>
<evidence type="ECO:0000313" key="1">
    <source>
        <dbReference type="EMBL" id="PKU75069.1"/>
    </source>
</evidence>
<dbReference type="PANTHER" id="PTHR47579:SF3">
    <property type="entry name" value="COMPLEX 1 LYR PROTEIN DOMAIN-CONTAINING PROTEIN"/>
    <property type="match status" value="1"/>
</dbReference>
<reference evidence="1 2" key="2">
    <citation type="journal article" date="2017" name="Nature">
        <title>The Apostasia genome and the evolution of orchids.</title>
        <authorList>
            <person name="Zhang G.Q."/>
            <person name="Liu K.W."/>
            <person name="Li Z."/>
            <person name="Lohaus R."/>
            <person name="Hsiao Y.Y."/>
            <person name="Niu S.C."/>
            <person name="Wang J.Y."/>
            <person name="Lin Y.C."/>
            <person name="Xu Q."/>
            <person name="Chen L.J."/>
            <person name="Yoshida K."/>
            <person name="Fujiwara S."/>
            <person name="Wang Z.W."/>
            <person name="Zhang Y.Q."/>
            <person name="Mitsuda N."/>
            <person name="Wang M."/>
            <person name="Liu G.H."/>
            <person name="Pecoraro L."/>
            <person name="Huang H.X."/>
            <person name="Xiao X.J."/>
            <person name="Lin M."/>
            <person name="Wu X.Y."/>
            <person name="Wu W.L."/>
            <person name="Chen Y.Y."/>
            <person name="Chang S.B."/>
            <person name="Sakamoto S."/>
            <person name="Ohme-Takagi M."/>
            <person name="Yagi M."/>
            <person name="Zeng S.J."/>
            <person name="Shen C.Y."/>
            <person name="Yeh C.M."/>
            <person name="Luo Y.B."/>
            <person name="Tsai W.C."/>
            <person name="Van de Peer Y."/>
            <person name="Liu Z.J."/>
        </authorList>
    </citation>
    <scope>NUCLEOTIDE SEQUENCE [LARGE SCALE GENOMIC DNA]</scope>
    <source>
        <tissue evidence="1">The whole plant</tissue>
    </source>
</reference>
<dbReference type="PANTHER" id="PTHR47579">
    <property type="entry name" value="COMPLEX 1 LYR PROTEIN"/>
    <property type="match status" value="1"/>
</dbReference>
<reference evidence="1 2" key="1">
    <citation type="journal article" date="2016" name="Sci. Rep.">
        <title>The Dendrobium catenatum Lindl. genome sequence provides insights into polysaccharide synthase, floral development and adaptive evolution.</title>
        <authorList>
            <person name="Zhang G.Q."/>
            <person name="Xu Q."/>
            <person name="Bian C."/>
            <person name="Tsai W.C."/>
            <person name="Yeh C.M."/>
            <person name="Liu K.W."/>
            <person name="Yoshida K."/>
            <person name="Zhang L.S."/>
            <person name="Chang S.B."/>
            <person name="Chen F."/>
            <person name="Shi Y."/>
            <person name="Su Y.Y."/>
            <person name="Zhang Y.Q."/>
            <person name="Chen L.J."/>
            <person name="Yin Y."/>
            <person name="Lin M."/>
            <person name="Huang H."/>
            <person name="Deng H."/>
            <person name="Wang Z.W."/>
            <person name="Zhu S.L."/>
            <person name="Zhao X."/>
            <person name="Deng C."/>
            <person name="Niu S.C."/>
            <person name="Huang J."/>
            <person name="Wang M."/>
            <person name="Liu G.H."/>
            <person name="Yang H.J."/>
            <person name="Xiao X.J."/>
            <person name="Hsiao Y.Y."/>
            <person name="Wu W.L."/>
            <person name="Chen Y.Y."/>
            <person name="Mitsuda N."/>
            <person name="Ohme-Takagi M."/>
            <person name="Luo Y.B."/>
            <person name="Van de Peer Y."/>
            <person name="Liu Z.J."/>
        </authorList>
    </citation>
    <scope>NUCLEOTIDE SEQUENCE [LARGE SCALE GENOMIC DNA]</scope>
    <source>
        <tissue evidence="1">The whole plant</tissue>
    </source>
</reference>
<dbReference type="Proteomes" id="UP000233837">
    <property type="component" value="Unassembled WGS sequence"/>
</dbReference>
<protein>
    <submittedName>
        <fullName evidence="1">Uncharacterized protein</fullName>
    </submittedName>
</protein>
<keyword evidence="2" id="KW-1185">Reference proteome</keyword>
<sequence>MTGVHSLAGSRSFIVVRLRSLDDVPFLSDRKLQLFDQKQRREIARCEANFLPFMRLFGSKSGHCQLCFQQPLIVNSLFLSFLFDPDPDPDPDYIPSPPLPEAEIGRYLLTAVGSRQLRQEKEMPSIQSALPPELADNVIRLYRECLRRAYYVGHQVPSPPPPSLERNIHGPPQFMSPKFSPLKLETIPKPSQPLSAPSLATLLGSQTAALTGQLAVHQFPPTPFTVVQLEKLPHDCPTLSKVKTVTSCMDG</sequence>
<dbReference type="EMBL" id="KZ502648">
    <property type="protein sequence ID" value="PKU75069.1"/>
    <property type="molecule type" value="Genomic_DNA"/>
</dbReference>
<dbReference type="AlphaFoldDB" id="A0A2I0WHC9"/>
<proteinExistence type="predicted"/>